<evidence type="ECO:0000256" key="1">
    <source>
        <dbReference type="ARBA" id="ARBA00005912"/>
    </source>
</evidence>
<evidence type="ECO:0000256" key="2">
    <source>
        <dbReference type="ARBA" id="ARBA00022917"/>
    </source>
</evidence>
<dbReference type="InterPro" id="IPR036191">
    <property type="entry name" value="RRF_sf"/>
</dbReference>
<accession>A0ABP9U6X3</accession>
<gene>
    <name evidence="3 5" type="primary">frr</name>
    <name evidence="5" type="ORF">UREOM_4230</name>
</gene>
<comment type="function">
    <text evidence="3">Responsible for the release of ribosomes from messenger RNA at the termination of protein biosynthesis. May increase the efficiency of translation by recycling ribosomes from one round of translation to another.</text>
</comment>
<dbReference type="Gene3D" id="1.10.132.20">
    <property type="entry name" value="Ribosome-recycling factor"/>
    <property type="match status" value="1"/>
</dbReference>
<dbReference type="Gene3D" id="3.30.1360.40">
    <property type="match status" value="1"/>
</dbReference>
<evidence type="ECO:0000256" key="3">
    <source>
        <dbReference type="HAMAP-Rule" id="MF_00040"/>
    </source>
</evidence>
<dbReference type="EMBL" id="BAABQM010000002">
    <property type="protein sequence ID" value="GAA5414712.1"/>
    <property type="molecule type" value="Genomic_DNA"/>
</dbReference>
<sequence>MINWKDYESAFNTEVEPIIEWMQHEFGKLRMGRATPAILDGILVEAYGEEMPIIQVANISIPDARTLIIKPYDKSILKDLAGAINGANLGVNPQVDADLIRITFAAPTEAARKDLVKKAKSISEDAKVKVRRARQDIQDLFKKDATAVEDDKKYFQTQLDTMTKAINKDIEEALAKREKEIMTI</sequence>
<dbReference type="Pfam" id="PF01765">
    <property type="entry name" value="RRF"/>
    <property type="match status" value="1"/>
</dbReference>
<keyword evidence="6" id="KW-1185">Reference proteome</keyword>
<comment type="similarity">
    <text evidence="1 3">Belongs to the RRF family.</text>
</comment>
<reference evidence="5" key="1">
    <citation type="submission" date="2024-02" db="EMBL/GenBank/DDBJ databases">
        <title>Draft genome sequence of new strains in genus Ureaplasma.</title>
        <authorList>
            <person name="Nakajima Y."/>
            <person name="Segawa T."/>
        </authorList>
    </citation>
    <scope>NUCLEOTIDE SEQUENCE [LARGE SCALE GENOMIC DNA]</scope>
    <source>
        <strain evidence="5">OM1</strain>
    </source>
</reference>
<dbReference type="Proteomes" id="UP001449582">
    <property type="component" value="Unassembled WGS sequence"/>
</dbReference>
<evidence type="ECO:0000313" key="5">
    <source>
        <dbReference type="EMBL" id="GAA5414712.1"/>
    </source>
</evidence>
<keyword evidence="3" id="KW-0963">Cytoplasm</keyword>
<evidence type="ECO:0000313" key="6">
    <source>
        <dbReference type="Proteomes" id="UP001449582"/>
    </source>
</evidence>
<proteinExistence type="inferred from homology"/>
<keyword evidence="2 3" id="KW-0648">Protein biosynthesis</keyword>
<dbReference type="HAMAP" id="MF_00040">
    <property type="entry name" value="RRF"/>
    <property type="match status" value="1"/>
</dbReference>
<evidence type="ECO:0000259" key="4">
    <source>
        <dbReference type="Pfam" id="PF01765"/>
    </source>
</evidence>
<name>A0ABP9U6X3_9BACT</name>
<dbReference type="InterPro" id="IPR023584">
    <property type="entry name" value="Ribosome_recyc_fac_dom"/>
</dbReference>
<comment type="caution">
    <text evidence="5">The sequence shown here is derived from an EMBL/GenBank/DDBJ whole genome shotgun (WGS) entry which is preliminary data.</text>
</comment>
<dbReference type="NCBIfam" id="TIGR00496">
    <property type="entry name" value="frr"/>
    <property type="match status" value="1"/>
</dbReference>
<dbReference type="PANTHER" id="PTHR20982:SF3">
    <property type="entry name" value="MITOCHONDRIAL RIBOSOME RECYCLING FACTOR PSEUDO 1"/>
    <property type="match status" value="1"/>
</dbReference>
<dbReference type="SUPFAM" id="SSF55194">
    <property type="entry name" value="Ribosome recycling factor, RRF"/>
    <property type="match status" value="1"/>
</dbReference>
<feature type="domain" description="Ribosome recycling factor" evidence="4">
    <location>
        <begin position="23"/>
        <end position="182"/>
    </location>
</feature>
<comment type="subcellular location">
    <subcellularLocation>
        <location evidence="3">Cytoplasm</location>
    </subcellularLocation>
</comment>
<protein>
    <recommendedName>
        <fullName evidence="3">Ribosome-recycling factor</fullName>
        <shortName evidence="3">RRF</shortName>
    </recommendedName>
    <alternativeName>
        <fullName evidence="3">Ribosome-releasing factor</fullName>
    </alternativeName>
</protein>
<organism evidence="5 6">
    <name type="scientific">Ureaplasma ceti</name>
    <dbReference type="NCBI Taxonomy" id="3119530"/>
    <lineage>
        <taxon>Bacteria</taxon>
        <taxon>Bacillati</taxon>
        <taxon>Mycoplasmatota</taxon>
        <taxon>Mycoplasmoidales</taxon>
        <taxon>Mycoplasmoidaceae</taxon>
        <taxon>Ureaplasma</taxon>
    </lineage>
</organism>
<dbReference type="RefSeq" id="WP_353289873.1">
    <property type="nucleotide sequence ID" value="NZ_BAABQM010000002.1"/>
</dbReference>
<dbReference type="InterPro" id="IPR002661">
    <property type="entry name" value="Ribosome_recyc_fac"/>
</dbReference>
<dbReference type="PANTHER" id="PTHR20982">
    <property type="entry name" value="RIBOSOME RECYCLING FACTOR"/>
    <property type="match status" value="1"/>
</dbReference>